<name>A0A518H8M1_9BACT</name>
<feature type="domain" description="Metallo-beta-lactamase" evidence="1">
    <location>
        <begin position="27"/>
        <end position="174"/>
    </location>
</feature>
<accession>A0A518H8M1</accession>
<evidence type="ECO:0000259" key="1">
    <source>
        <dbReference type="Pfam" id="PF12706"/>
    </source>
</evidence>
<dbReference type="PRINTS" id="PR00388">
    <property type="entry name" value="PDIESTERASE2"/>
</dbReference>
<keyword evidence="3" id="KW-1185">Reference proteome</keyword>
<evidence type="ECO:0000313" key="2">
    <source>
        <dbReference type="EMBL" id="QDV37193.1"/>
    </source>
</evidence>
<dbReference type="KEGG" id="tpla:ElP_51260"/>
<gene>
    <name evidence="2" type="ORF">ElP_51260</name>
</gene>
<dbReference type="GO" id="GO:0006198">
    <property type="term" value="P:cAMP catabolic process"/>
    <property type="evidence" value="ECO:0007669"/>
    <property type="project" value="InterPro"/>
</dbReference>
<protein>
    <submittedName>
        <fullName evidence="2">Ribonuclease Z</fullName>
    </submittedName>
</protein>
<dbReference type="EMBL" id="CP036426">
    <property type="protein sequence ID" value="QDV37193.1"/>
    <property type="molecule type" value="Genomic_DNA"/>
</dbReference>
<dbReference type="Gene3D" id="3.60.15.10">
    <property type="entry name" value="Ribonuclease Z/Hydroxyacylglutathione hydrolase-like"/>
    <property type="match status" value="1"/>
</dbReference>
<evidence type="ECO:0000313" key="3">
    <source>
        <dbReference type="Proteomes" id="UP000317835"/>
    </source>
</evidence>
<dbReference type="AlphaFoldDB" id="A0A518H8M1"/>
<reference evidence="2 3" key="1">
    <citation type="submission" date="2019-02" db="EMBL/GenBank/DDBJ databases">
        <title>Deep-cultivation of Planctomycetes and their phenomic and genomic characterization uncovers novel biology.</title>
        <authorList>
            <person name="Wiegand S."/>
            <person name="Jogler M."/>
            <person name="Boedeker C."/>
            <person name="Pinto D."/>
            <person name="Vollmers J."/>
            <person name="Rivas-Marin E."/>
            <person name="Kohn T."/>
            <person name="Peeters S.H."/>
            <person name="Heuer A."/>
            <person name="Rast P."/>
            <person name="Oberbeckmann S."/>
            <person name="Bunk B."/>
            <person name="Jeske O."/>
            <person name="Meyerdierks A."/>
            <person name="Storesund J.E."/>
            <person name="Kallscheuer N."/>
            <person name="Luecker S."/>
            <person name="Lage O.M."/>
            <person name="Pohl T."/>
            <person name="Merkel B.J."/>
            <person name="Hornburger P."/>
            <person name="Mueller R.-W."/>
            <person name="Bruemmer F."/>
            <person name="Labrenz M."/>
            <person name="Spormann A.M."/>
            <person name="Op den Camp H."/>
            <person name="Overmann J."/>
            <person name="Amann R."/>
            <person name="Jetten M.S.M."/>
            <person name="Mascher T."/>
            <person name="Medema M.H."/>
            <person name="Devos D.P."/>
            <person name="Kaster A.-K."/>
            <person name="Ovreas L."/>
            <person name="Rohde M."/>
            <person name="Galperin M.Y."/>
            <person name="Jogler C."/>
        </authorList>
    </citation>
    <scope>NUCLEOTIDE SEQUENCE [LARGE SCALE GENOMIC DNA]</scope>
    <source>
        <strain evidence="2 3">ElP</strain>
    </source>
</reference>
<proteinExistence type="predicted"/>
<sequence length="245" mass="27731">MQFGTSYIINDTLAIDAGTLGYYRGPDEQSKIKNVLISHSHADHIASLPVFVENTFEETADCVRIFGNKHVLECLRMDVFNDRFWPDFETLSKGPMHDTPLLDLVEIEAGQTLIFDGVEVLTVAVNHLVPTLGFVVKEGEKVVVIPSDTGPTEEIWRRIDALPRLDAVFLEVCFPDRLIGLANSARHLVPSTFKTEVLKVNSDRIRCPFFAVHIKARYRDRILQELRDHSIPGLRIARFGVPYVF</sequence>
<dbReference type="InterPro" id="IPR036866">
    <property type="entry name" value="RibonucZ/Hydroxyglut_hydro"/>
</dbReference>
<dbReference type="Pfam" id="PF12706">
    <property type="entry name" value="Lactamase_B_2"/>
    <property type="match status" value="1"/>
</dbReference>
<dbReference type="Proteomes" id="UP000317835">
    <property type="component" value="Chromosome"/>
</dbReference>
<dbReference type="OrthoDB" id="9800940at2"/>
<organism evidence="2 3">
    <name type="scientific">Tautonia plasticadhaerens</name>
    <dbReference type="NCBI Taxonomy" id="2527974"/>
    <lineage>
        <taxon>Bacteria</taxon>
        <taxon>Pseudomonadati</taxon>
        <taxon>Planctomycetota</taxon>
        <taxon>Planctomycetia</taxon>
        <taxon>Isosphaerales</taxon>
        <taxon>Isosphaeraceae</taxon>
        <taxon>Tautonia</taxon>
    </lineage>
</organism>
<dbReference type="SUPFAM" id="SSF56281">
    <property type="entry name" value="Metallo-hydrolase/oxidoreductase"/>
    <property type="match status" value="1"/>
</dbReference>
<dbReference type="InterPro" id="IPR001279">
    <property type="entry name" value="Metallo-B-lactamas"/>
</dbReference>
<dbReference type="InterPro" id="IPR000396">
    <property type="entry name" value="Pdiesterase2"/>
</dbReference>
<dbReference type="GO" id="GO:0004115">
    <property type="term" value="F:3',5'-cyclic-AMP phosphodiesterase activity"/>
    <property type="evidence" value="ECO:0007669"/>
    <property type="project" value="InterPro"/>
</dbReference>
<dbReference type="RefSeq" id="WP_145274629.1">
    <property type="nucleotide sequence ID" value="NZ_CP036426.1"/>
</dbReference>